<dbReference type="PROSITE" id="PS50056">
    <property type="entry name" value="TYR_PHOSPHATASE_2"/>
    <property type="match status" value="1"/>
</dbReference>
<dbReference type="PANTHER" id="PTHR46163">
    <property type="entry name" value="TYROSINE-PROTEIN PHOSPHATASE-RELATED"/>
    <property type="match status" value="1"/>
</dbReference>
<dbReference type="EMBL" id="JAUCMV010000003">
    <property type="protein sequence ID" value="KAK0413143.1"/>
    <property type="molecule type" value="Genomic_DNA"/>
</dbReference>
<protein>
    <recommendedName>
        <fullName evidence="6">Tyrosine-protein phosphatase domain-containing protein</fullName>
    </recommendedName>
</protein>
<reference evidence="4" key="1">
    <citation type="submission" date="2023-06" db="EMBL/GenBank/DDBJ databases">
        <title>Genomic analysis of the entomopathogenic nematode Steinernema hermaphroditum.</title>
        <authorList>
            <person name="Schwarz E.M."/>
            <person name="Heppert J.K."/>
            <person name="Baniya A."/>
            <person name="Schwartz H.T."/>
            <person name="Tan C.-H."/>
            <person name="Antoshechkin I."/>
            <person name="Sternberg P.W."/>
            <person name="Goodrich-Blair H."/>
            <person name="Dillman A.R."/>
        </authorList>
    </citation>
    <scope>NUCLEOTIDE SEQUENCE</scope>
    <source>
        <strain evidence="4">PS9179</strain>
        <tissue evidence="4">Whole animal</tissue>
    </source>
</reference>
<sequence length="387" mass="43262">MSKNSEKCDGTDSVRHETKSEGGHKKHTPRPGRPLGNKKISRSDAQLNTDRKLDVTAEDSEKKVSIQGRGPKEQRRGKNKVTPAVEAACAEFVANATSQGVEGFRKDFAELKAYVPLNFDHNAFMENEQRNRYRDVVCLDTTRVTLTLNVPPETNYVHANWVKMPNVDKAFIAAQGPLDSTISDFWRMVHQEGVTTILMLCKTEENGKVKCAQYWPLEEGAHQNYGCITSPVKQGWFHNKKVEKREGVITSMLEVLPEGCSNSIVTKLIQMVDWPDRGVPKSGMSVLRLIKLIAPGGHCLVHCSAGIGRTGTIIAVETAIQRLWKGQRVSMKDIVIQLRNQRASSVQTEGQYCFAHICVLYYINAKMSTHREAVLALHQQYTSASLN</sequence>
<dbReference type="AlphaFoldDB" id="A0AA39HY87"/>
<dbReference type="Pfam" id="PF00102">
    <property type="entry name" value="Y_phosphatase"/>
    <property type="match status" value="1"/>
</dbReference>
<keyword evidence="5" id="KW-1185">Reference proteome</keyword>
<dbReference type="InterPro" id="IPR000387">
    <property type="entry name" value="Tyr_Pase_dom"/>
</dbReference>
<evidence type="ECO:0000313" key="4">
    <source>
        <dbReference type="EMBL" id="KAK0413143.1"/>
    </source>
</evidence>
<dbReference type="PROSITE" id="PS00383">
    <property type="entry name" value="TYR_PHOSPHATASE_1"/>
    <property type="match status" value="1"/>
</dbReference>
<gene>
    <name evidence="4" type="ORF">QR680_006623</name>
</gene>
<dbReference type="SUPFAM" id="SSF52799">
    <property type="entry name" value="(Phosphotyrosine protein) phosphatases II"/>
    <property type="match status" value="1"/>
</dbReference>
<comment type="caution">
    <text evidence="4">The sequence shown here is derived from an EMBL/GenBank/DDBJ whole genome shotgun (WGS) entry which is preliminary data.</text>
</comment>
<evidence type="ECO:0000256" key="1">
    <source>
        <dbReference type="SAM" id="MobiDB-lite"/>
    </source>
</evidence>
<dbReference type="InterPro" id="IPR000242">
    <property type="entry name" value="PTP_cat"/>
</dbReference>
<accession>A0AA39HY87</accession>
<dbReference type="InterPro" id="IPR029021">
    <property type="entry name" value="Prot-tyrosine_phosphatase-like"/>
</dbReference>
<dbReference type="Gene3D" id="3.90.190.10">
    <property type="entry name" value="Protein tyrosine phosphatase superfamily"/>
    <property type="match status" value="1"/>
</dbReference>
<name>A0AA39HY87_9BILA</name>
<dbReference type="PRINTS" id="PR00700">
    <property type="entry name" value="PRTYPHPHTASE"/>
</dbReference>
<dbReference type="InterPro" id="IPR016130">
    <property type="entry name" value="Tyr_Pase_AS"/>
</dbReference>
<feature type="domain" description="Tyrosine specific protein phosphatases" evidence="3">
    <location>
        <begin position="284"/>
        <end position="353"/>
    </location>
</feature>
<dbReference type="PROSITE" id="PS50055">
    <property type="entry name" value="TYR_PHOSPHATASE_PTP"/>
    <property type="match status" value="1"/>
</dbReference>
<feature type="region of interest" description="Disordered" evidence="1">
    <location>
        <begin position="1"/>
        <end position="80"/>
    </location>
</feature>
<dbReference type="CDD" id="cd00047">
    <property type="entry name" value="PTPc"/>
    <property type="match status" value="1"/>
</dbReference>
<dbReference type="GO" id="GO:0004725">
    <property type="term" value="F:protein tyrosine phosphatase activity"/>
    <property type="evidence" value="ECO:0007669"/>
    <property type="project" value="InterPro"/>
</dbReference>
<dbReference type="Proteomes" id="UP001175271">
    <property type="component" value="Unassembled WGS sequence"/>
</dbReference>
<feature type="compositionally biased region" description="Basic and acidic residues" evidence="1">
    <location>
        <begin position="1"/>
        <end position="23"/>
    </location>
</feature>
<evidence type="ECO:0000259" key="3">
    <source>
        <dbReference type="PROSITE" id="PS50056"/>
    </source>
</evidence>
<dbReference type="SMART" id="SM00404">
    <property type="entry name" value="PTPc_motif"/>
    <property type="match status" value="1"/>
</dbReference>
<feature type="domain" description="Tyrosine-protein phosphatase" evidence="2">
    <location>
        <begin position="104"/>
        <end position="362"/>
    </location>
</feature>
<evidence type="ECO:0000259" key="2">
    <source>
        <dbReference type="PROSITE" id="PS50055"/>
    </source>
</evidence>
<feature type="compositionally biased region" description="Basic and acidic residues" evidence="1">
    <location>
        <begin position="49"/>
        <end position="76"/>
    </location>
</feature>
<dbReference type="InterPro" id="IPR052782">
    <property type="entry name" value="Oocyte-zygote_transition_reg"/>
</dbReference>
<proteinExistence type="predicted"/>
<dbReference type="InterPro" id="IPR003595">
    <property type="entry name" value="Tyr_Pase_cat"/>
</dbReference>
<evidence type="ECO:0000313" key="5">
    <source>
        <dbReference type="Proteomes" id="UP001175271"/>
    </source>
</evidence>
<evidence type="ECO:0008006" key="6">
    <source>
        <dbReference type="Google" id="ProtNLM"/>
    </source>
</evidence>
<organism evidence="4 5">
    <name type="scientific">Steinernema hermaphroditum</name>
    <dbReference type="NCBI Taxonomy" id="289476"/>
    <lineage>
        <taxon>Eukaryota</taxon>
        <taxon>Metazoa</taxon>
        <taxon>Ecdysozoa</taxon>
        <taxon>Nematoda</taxon>
        <taxon>Chromadorea</taxon>
        <taxon>Rhabditida</taxon>
        <taxon>Tylenchina</taxon>
        <taxon>Panagrolaimomorpha</taxon>
        <taxon>Strongyloidoidea</taxon>
        <taxon>Steinernematidae</taxon>
        <taxon>Steinernema</taxon>
    </lineage>
</organism>
<dbReference type="SMART" id="SM00194">
    <property type="entry name" value="PTPc"/>
    <property type="match status" value="1"/>
</dbReference>